<organism evidence="6 7">
    <name type="scientific">Dactylosporangium vinaceum</name>
    <dbReference type="NCBI Taxonomy" id="53362"/>
    <lineage>
        <taxon>Bacteria</taxon>
        <taxon>Bacillati</taxon>
        <taxon>Actinomycetota</taxon>
        <taxon>Actinomycetes</taxon>
        <taxon>Micromonosporales</taxon>
        <taxon>Micromonosporaceae</taxon>
        <taxon>Dactylosporangium</taxon>
    </lineage>
</organism>
<reference evidence="6 7" key="1">
    <citation type="submission" date="2024-09" db="EMBL/GenBank/DDBJ databases">
        <authorList>
            <person name="Sun Q."/>
            <person name="Mori K."/>
        </authorList>
    </citation>
    <scope>NUCLEOTIDE SEQUENCE [LARGE SCALE GENOMIC DNA]</scope>
    <source>
        <strain evidence="6 7">JCM 3307</strain>
    </source>
</reference>
<dbReference type="SMART" id="SM00422">
    <property type="entry name" value="HTH_MERR"/>
    <property type="match status" value="1"/>
</dbReference>
<keyword evidence="2" id="KW-0408">Iron</keyword>
<feature type="domain" description="HTH merR-type" evidence="5">
    <location>
        <begin position="18"/>
        <end position="86"/>
    </location>
</feature>
<dbReference type="PROSITE" id="PS50937">
    <property type="entry name" value="HTH_MERR_2"/>
    <property type="match status" value="1"/>
</dbReference>
<keyword evidence="7" id="KW-1185">Reference proteome</keyword>
<dbReference type="InterPro" id="IPR000551">
    <property type="entry name" value="MerR-type_HTH_dom"/>
</dbReference>
<keyword evidence="1" id="KW-0479">Metal-binding</keyword>
<dbReference type="PANTHER" id="PTHR30204:SF0">
    <property type="entry name" value="REDOX-SENSITIVE TRANSCRIPTIONAL ACTIVATOR SOXR"/>
    <property type="match status" value="1"/>
</dbReference>
<dbReference type="SUPFAM" id="SSF46955">
    <property type="entry name" value="Putative DNA-binding domain"/>
    <property type="match status" value="1"/>
</dbReference>
<dbReference type="EMBL" id="JBHMCA010000084">
    <property type="protein sequence ID" value="MFB9451179.1"/>
    <property type="molecule type" value="Genomic_DNA"/>
</dbReference>
<dbReference type="Proteomes" id="UP001589608">
    <property type="component" value="Unassembled WGS sequence"/>
</dbReference>
<sequence length="159" mass="17454">MDPVPRTHAQALPQHRDLLTIGELSARSGVAPSALRFYEKLGLIQATRTGGNQRRYERTQLRRVAFIRISAQVGVPLETIKEALASLPANRTPTKADWARLSAGWRSHLDEQIKLLERLRETLTGCIGCGCLSLKSCSLANTDDRLAGKGSGPVILTRQ</sequence>
<name>A0ABV5MQN3_9ACTN</name>
<dbReference type="CDD" id="cd01110">
    <property type="entry name" value="HTH_SoxR"/>
    <property type="match status" value="1"/>
</dbReference>
<evidence type="ECO:0000256" key="2">
    <source>
        <dbReference type="ARBA" id="ARBA00023004"/>
    </source>
</evidence>
<evidence type="ECO:0000259" key="5">
    <source>
        <dbReference type="PROSITE" id="PS50937"/>
    </source>
</evidence>
<dbReference type="PANTHER" id="PTHR30204">
    <property type="entry name" value="REDOX-CYCLING DRUG-SENSING TRANSCRIPTIONAL ACTIVATOR SOXR"/>
    <property type="match status" value="1"/>
</dbReference>
<dbReference type="InterPro" id="IPR009061">
    <property type="entry name" value="DNA-bd_dom_put_sf"/>
</dbReference>
<gene>
    <name evidence="6" type="primary">soxR</name>
    <name evidence="6" type="ORF">ACFFTR_49640</name>
</gene>
<evidence type="ECO:0000256" key="3">
    <source>
        <dbReference type="ARBA" id="ARBA00023014"/>
    </source>
</evidence>
<evidence type="ECO:0000256" key="4">
    <source>
        <dbReference type="ARBA" id="ARBA00023125"/>
    </source>
</evidence>
<evidence type="ECO:0000313" key="6">
    <source>
        <dbReference type="EMBL" id="MFB9451179.1"/>
    </source>
</evidence>
<dbReference type="PROSITE" id="PS00552">
    <property type="entry name" value="HTH_MERR_1"/>
    <property type="match status" value="1"/>
</dbReference>
<evidence type="ECO:0000256" key="1">
    <source>
        <dbReference type="ARBA" id="ARBA00022714"/>
    </source>
</evidence>
<dbReference type="PRINTS" id="PR00040">
    <property type="entry name" value="HTHMERR"/>
</dbReference>
<dbReference type="Gene3D" id="1.10.1660.10">
    <property type="match status" value="1"/>
</dbReference>
<dbReference type="InterPro" id="IPR010211">
    <property type="entry name" value="Redox-sen_tscrpt-act_SoxR"/>
</dbReference>
<accession>A0ABV5MQN3</accession>
<keyword evidence="3" id="KW-0411">Iron-sulfur</keyword>
<keyword evidence="1" id="KW-0001">2Fe-2S</keyword>
<dbReference type="RefSeq" id="WP_380031500.1">
    <property type="nucleotide sequence ID" value="NZ_JBHMCA010000084.1"/>
</dbReference>
<dbReference type="Pfam" id="PF13411">
    <property type="entry name" value="MerR_1"/>
    <property type="match status" value="1"/>
</dbReference>
<protein>
    <submittedName>
        <fullName evidence="6">Redox-sensitive transcriptional activator SoxR</fullName>
    </submittedName>
</protein>
<evidence type="ECO:0000313" key="7">
    <source>
        <dbReference type="Proteomes" id="UP001589608"/>
    </source>
</evidence>
<comment type="caution">
    <text evidence="6">The sequence shown here is derived from an EMBL/GenBank/DDBJ whole genome shotgun (WGS) entry which is preliminary data.</text>
</comment>
<dbReference type="InterPro" id="IPR047057">
    <property type="entry name" value="MerR_fam"/>
</dbReference>
<keyword evidence="4" id="KW-0238">DNA-binding</keyword>
<proteinExistence type="predicted"/>
<dbReference type="NCBIfam" id="TIGR01950">
    <property type="entry name" value="SoxR"/>
    <property type="match status" value="1"/>
</dbReference>